<protein>
    <submittedName>
        <fullName evidence="1">Uncharacterized protein</fullName>
    </submittedName>
</protein>
<accession>A0A561UYI3</accession>
<dbReference type="OrthoDB" id="3464282at2"/>
<dbReference type="RefSeq" id="WP_145764551.1">
    <property type="nucleotide sequence ID" value="NZ_VIWW01000001.1"/>
</dbReference>
<evidence type="ECO:0000313" key="1">
    <source>
        <dbReference type="EMBL" id="TWG04404.1"/>
    </source>
</evidence>
<comment type="caution">
    <text evidence="1">The sequence shown here is derived from an EMBL/GenBank/DDBJ whole genome shotgun (WGS) entry which is preliminary data.</text>
</comment>
<dbReference type="AlphaFoldDB" id="A0A561UYI3"/>
<dbReference type="EMBL" id="VIWW01000001">
    <property type="protein sequence ID" value="TWG04404.1"/>
    <property type="molecule type" value="Genomic_DNA"/>
</dbReference>
<sequence>MGADIHGFIECRARWTGPEGEWAAAVDLDLLYVGRSYDAFGCLFGVRNHAGFVPLAAERGLPELMSEAARTEFDDWGGTAHSPSWIGWNELKCVDWDEQAEITDRRIHEYEAVNGTWVLVSKAAWSARFAALAGLPVDPTTGVIDGYGRRDWPEGTEWRDGDRLYRVERMIRRDAVPQEGEWKPVWSVMEALAAVHGDGNVRLTVWFDN</sequence>
<proteinExistence type="predicted"/>
<organism evidence="1 2">
    <name type="scientific">Streptomyces brevispora</name>
    <dbReference type="NCBI Taxonomy" id="887462"/>
    <lineage>
        <taxon>Bacteria</taxon>
        <taxon>Bacillati</taxon>
        <taxon>Actinomycetota</taxon>
        <taxon>Actinomycetes</taxon>
        <taxon>Kitasatosporales</taxon>
        <taxon>Streptomycetaceae</taxon>
        <taxon>Streptomyces</taxon>
    </lineage>
</organism>
<reference evidence="1 2" key="1">
    <citation type="submission" date="2019-06" db="EMBL/GenBank/DDBJ databases">
        <title>Sequencing the genomes of 1000 actinobacteria strains.</title>
        <authorList>
            <person name="Klenk H.-P."/>
        </authorList>
    </citation>
    <scope>NUCLEOTIDE SEQUENCE [LARGE SCALE GENOMIC DNA]</scope>
    <source>
        <strain evidence="1 2">DSM 42059</strain>
    </source>
</reference>
<gene>
    <name evidence="1" type="ORF">FHX80_112851</name>
</gene>
<dbReference type="Proteomes" id="UP000318186">
    <property type="component" value="Unassembled WGS sequence"/>
</dbReference>
<evidence type="ECO:0000313" key="2">
    <source>
        <dbReference type="Proteomes" id="UP000318186"/>
    </source>
</evidence>
<name>A0A561UYI3_9ACTN</name>